<dbReference type="SMART" id="SM00326">
    <property type="entry name" value="SH3"/>
    <property type="match status" value="1"/>
</dbReference>
<dbReference type="Gene3D" id="2.30.29.30">
    <property type="entry name" value="Pleckstrin-homology domain (PH domain)/Phosphotyrosine-binding domain (PTB)"/>
    <property type="match status" value="1"/>
</dbReference>
<keyword evidence="18" id="KW-0808">Transferase</keyword>
<dbReference type="FunFam" id="2.30.30.40:FF:000097">
    <property type="entry name" value="Putative src kinase-associated phosphoprotein 2"/>
    <property type="match status" value="1"/>
</dbReference>
<evidence type="ECO:0000256" key="7">
    <source>
        <dbReference type="ARBA" id="ARBA00022490"/>
    </source>
</evidence>
<dbReference type="SMART" id="SM00233">
    <property type="entry name" value="PH"/>
    <property type="match status" value="1"/>
</dbReference>
<keyword evidence="9" id="KW-0391">Immunity</keyword>
<keyword evidence="11" id="KW-0472">Membrane</keyword>
<evidence type="ECO:0000256" key="10">
    <source>
        <dbReference type="ARBA" id="ARBA00023130"/>
    </source>
</evidence>
<evidence type="ECO:0000256" key="6">
    <source>
        <dbReference type="ARBA" id="ARBA00022475"/>
    </source>
</evidence>
<feature type="domain" description="SH3" evidence="16">
    <location>
        <begin position="329"/>
        <end position="390"/>
    </location>
</feature>
<dbReference type="GO" id="GO:0005737">
    <property type="term" value="C:cytoplasm"/>
    <property type="evidence" value="ECO:0007669"/>
    <property type="project" value="UniProtKB-SubCell"/>
</dbReference>
<keyword evidence="6" id="KW-1003">Cell membrane</keyword>
<dbReference type="SUPFAM" id="SSF50729">
    <property type="entry name" value="PH domain-like"/>
    <property type="match status" value="1"/>
</dbReference>
<dbReference type="GO" id="GO:0005886">
    <property type="term" value="C:plasma membrane"/>
    <property type="evidence" value="ECO:0007669"/>
    <property type="project" value="UniProtKB-SubCell"/>
</dbReference>
<organism evidence="18 19">
    <name type="scientific">Chelydra serpentina</name>
    <name type="common">Snapping turtle</name>
    <name type="synonym">Testudo serpentina</name>
    <dbReference type="NCBI Taxonomy" id="8475"/>
    <lineage>
        <taxon>Eukaryota</taxon>
        <taxon>Metazoa</taxon>
        <taxon>Chordata</taxon>
        <taxon>Craniata</taxon>
        <taxon>Vertebrata</taxon>
        <taxon>Euteleostomi</taxon>
        <taxon>Archelosauria</taxon>
        <taxon>Testudinata</taxon>
        <taxon>Testudines</taxon>
        <taxon>Cryptodira</taxon>
        <taxon>Durocryptodira</taxon>
        <taxon>Americhelydia</taxon>
        <taxon>Chelydroidea</taxon>
        <taxon>Chelydridae</taxon>
        <taxon>Chelydra</taxon>
    </lineage>
</organism>
<evidence type="ECO:0000313" key="18">
    <source>
        <dbReference type="EMBL" id="KAG6938353.1"/>
    </source>
</evidence>
<evidence type="ECO:0000256" key="5">
    <source>
        <dbReference type="ARBA" id="ARBA00022443"/>
    </source>
</evidence>
<evidence type="ECO:0000256" key="15">
    <source>
        <dbReference type="SAM" id="MobiDB-lite"/>
    </source>
</evidence>
<dbReference type="OrthoDB" id="243840at2759"/>
<dbReference type="GO" id="GO:0005634">
    <property type="term" value="C:nucleus"/>
    <property type="evidence" value="ECO:0007669"/>
    <property type="project" value="UniProtKB-SubCell"/>
</dbReference>
<reference evidence="18 19" key="1">
    <citation type="journal article" date="2020" name="G3 (Bethesda)">
        <title>Draft Genome of the Common Snapping Turtle, Chelydra serpentina, a Model for Phenotypic Plasticity in Reptiles.</title>
        <authorList>
            <person name="Das D."/>
            <person name="Singh S.K."/>
            <person name="Bierstedt J."/>
            <person name="Erickson A."/>
            <person name="Galli G.L.J."/>
            <person name="Crossley D.A. 2nd"/>
            <person name="Rhen T."/>
        </authorList>
    </citation>
    <scope>NUCLEOTIDE SEQUENCE [LARGE SCALE GENOMIC DNA]</scope>
    <source>
        <strain evidence="18">KW</strain>
    </source>
</reference>
<keyword evidence="19" id="KW-1185">Reference proteome</keyword>
<accession>A0A8T1TC43</accession>
<dbReference type="Gene3D" id="2.30.30.40">
    <property type="entry name" value="SH3 Domains"/>
    <property type="match status" value="1"/>
</dbReference>
<evidence type="ECO:0000256" key="14">
    <source>
        <dbReference type="PROSITE-ProRule" id="PRU00192"/>
    </source>
</evidence>
<evidence type="ECO:0000256" key="3">
    <source>
        <dbReference type="ARBA" id="ARBA00004496"/>
    </source>
</evidence>
<keyword evidence="18" id="KW-0418">Kinase</keyword>
<dbReference type="GO" id="GO:0016301">
    <property type="term" value="F:kinase activity"/>
    <property type="evidence" value="ECO:0007669"/>
    <property type="project" value="UniProtKB-KW"/>
</dbReference>
<sequence length="394" mass="45046">GTAAVAASGDLHLGLFPSFFPMQMPPILPEEIQRLLEDTEDYLADGLQNENLSARARDQREAILVGFRQVKARYHLEFLPQGRDQADGYFGPDSFDDNQSWSFVPSTVSDASLTSDYQDDGSEDGIQKPAQELATVLKQGYLEKRSRDHGFFGSEWQKRWCVLNKRTFLYYANEKSKQPKGVFPIENYSAQLAFHLRKDSRRESCFKLMSPGKRSYEFTASSPAEAKDWVDQIQFLLKDMSSFTIPYDDEEEEEEEEEEEAYDDIDGFGSPNAKAHNALNVEEEEVAAASEEEEEDIYEVLPDEELGPPVLEDREDAGSKGKTGLRPRDYANYYQGLWDCSSNQPDELSFQRGDIIYILSKEYNMYGWWIGELNSEVGIVPKEYLTAAYELEER</sequence>
<dbReference type="PROSITE" id="PS50003">
    <property type="entry name" value="PH_DOMAIN"/>
    <property type="match status" value="1"/>
</dbReference>
<evidence type="ECO:0000256" key="12">
    <source>
        <dbReference type="ARBA" id="ARBA00023242"/>
    </source>
</evidence>
<name>A0A8T1TC43_CHESE</name>
<dbReference type="Gene3D" id="6.10.250.220">
    <property type="match status" value="1"/>
</dbReference>
<feature type="non-terminal residue" evidence="18">
    <location>
        <position position="1"/>
    </location>
</feature>
<keyword evidence="8" id="KW-0597">Phosphoprotein</keyword>
<dbReference type="AlphaFoldDB" id="A0A8T1TC43"/>
<dbReference type="PANTHER" id="PTHR15129:SF1">
    <property type="entry name" value="SRC KINASE-ASSOCIATED PHOSPHOPROTEIN 1"/>
    <property type="match status" value="1"/>
</dbReference>
<dbReference type="InterPro" id="IPR001452">
    <property type="entry name" value="SH3_domain"/>
</dbReference>
<dbReference type="InterPro" id="IPR001849">
    <property type="entry name" value="PH_domain"/>
</dbReference>
<evidence type="ECO:0000256" key="2">
    <source>
        <dbReference type="ARBA" id="ARBA00004236"/>
    </source>
</evidence>
<dbReference type="InterPro" id="IPR037781">
    <property type="entry name" value="SKAP_fam"/>
</dbReference>
<dbReference type="PROSITE" id="PS50002">
    <property type="entry name" value="SH3"/>
    <property type="match status" value="1"/>
</dbReference>
<comment type="caution">
    <text evidence="18">The sequence shown here is derived from an EMBL/GenBank/DDBJ whole genome shotgun (WGS) entry which is preliminary data.</text>
</comment>
<protein>
    <recommendedName>
        <fullName evidence="13">Src kinase-associated phosphoprotein 1</fullName>
    </recommendedName>
</protein>
<evidence type="ECO:0000256" key="13">
    <source>
        <dbReference type="ARBA" id="ARBA00039670"/>
    </source>
</evidence>
<evidence type="ECO:0000256" key="4">
    <source>
        <dbReference type="ARBA" id="ARBA00005864"/>
    </source>
</evidence>
<feature type="compositionally biased region" description="Acidic residues" evidence="15">
    <location>
        <begin position="247"/>
        <end position="266"/>
    </location>
</feature>
<dbReference type="Pfam" id="PF00018">
    <property type="entry name" value="SH3_1"/>
    <property type="match status" value="1"/>
</dbReference>
<comment type="similarity">
    <text evidence="4">Belongs to the SKAP family.</text>
</comment>
<comment type="subcellular location">
    <subcellularLocation>
        <location evidence="2">Cell membrane</location>
    </subcellularLocation>
    <subcellularLocation>
        <location evidence="3">Cytoplasm</location>
    </subcellularLocation>
    <subcellularLocation>
        <location evidence="1">Nucleus</location>
    </subcellularLocation>
</comment>
<dbReference type="Pfam" id="PF00169">
    <property type="entry name" value="PH"/>
    <property type="match status" value="1"/>
</dbReference>
<evidence type="ECO:0000259" key="17">
    <source>
        <dbReference type="PROSITE" id="PS50003"/>
    </source>
</evidence>
<feature type="region of interest" description="Disordered" evidence="15">
    <location>
        <begin position="247"/>
        <end position="269"/>
    </location>
</feature>
<keyword evidence="12" id="KW-0539">Nucleus</keyword>
<keyword evidence="5 14" id="KW-0728">SH3 domain</keyword>
<dbReference type="PRINTS" id="PR00452">
    <property type="entry name" value="SH3DOMAIN"/>
</dbReference>
<proteinExistence type="inferred from homology"/>
<keyword evidence="7" id="KW-0963">Cytoplasm</keyword>
<feature type="domain" description="PH" evidence="17">
    <location>
        <begin position="135"/>
        <end position="238"/>
    </location>
</feature>
<gene>
    <name evidence="18" type="primary">SKAP1</name>
    <name evidence="18" type="ORF">G0U57_006437</name>
</gene>
<evidence type="ECO:0000259" key="16">
    <source>
        <dbReference type="PROSITE" id="PS50002"/>
    </source>
</evidence>
<dbReference type="GO" id="GO:0002250">
    <property type="term" value="P:adaptive immune response"/>
    <property type="evidence" value="ECO:0007669"/>
    <property type="project" value="UniProtKB-KW"/>
</dbReference>
<evidence type="ECO:0000256" key="1">
    <source>
        <dbReference type="ARBA" id="ARBA00004123"/>
    </source>
</evidence>
<dbReference type="PANTHER" id="PTHR15129">
    <property type="entry name" value="SRC-ASSOCIATED ADAPTOR PROTEIN"/>
    <property type="match status" value="1"/>
</dbReference>
<dbReference type="Proteomes" id="UP000765507">
    <property type="component" value="Unassembled WGS sequence"/>
</dbReference>
<dbReference type="InterPro" id="IPR011993">
    <property type="entry name" value="PH-like_dom_sf"/>
</dbReference>
<evidence type="ECO:0000256" key="8">
    <source>
        <dbReference type="ARBA" id="ARBA00022553"/>
    </source>
</evidence>
<evidence type="ECO:0000256" key="9">
    <source>
        <dbReference type="ARBA" id="ARBA00022859"/>
    </source>
</evidence>
<evidence type="ECO:0000256" key="11">
    <source>
        <dbReference type="ARBA" id="ARBA00023136"/>
    </source>
</evidence>
<dbReference type="SUPFAM" id="SSF50044">
    <property type="entry name" value="SH3-domain"/>
    <property type="match status" value="1"/>
</dbReference>
<evidence type="ECO:0000313" key="19">
    <source>
        <dbReference type="Proteomes" id="UP000765507"/>
    </source>
</evidence>
<dbReference type="InterPro" id="IPR036028">
    <property type="entry name" value="SH3-like_dom_sf"/>
</dbReference>
<dbReference type="CDD" id="cd13380">
    <property type="entry name" value="PH_Skap1"/>
    <property type="match status" value="1"/>
</dbReference>
<keyword evidence="10" id="KW-1064">Adaptive immunity</keyword>
<dbReference type="EMBL" id="JAHGAV010000018">
    <property type="protein sequence ID" value="KAG6938353.1"/>
    <property type="molecule type" value="Genomic_DNA"/>
</dbReference>